<dbReference type="CDD" id="cd07344">
    <property type="entry name" value="M48_yhfN_like"/>
    <property type="match status" value="1"/>
</dbReference>
<dbReference type="Proteomes" id="UP000005110">
    <property type="component" value="Chromosome"/>
</dbReference>
<sequence length="105" mass="12263">MKKGAASEWVPLEEIVHADVFKSEVMVWARRIGVMPKEIHIRAMKRKWASCSSSGRLTFNTELLHQSADFRTEVIVHELLHLKIPNHGTLFRALTRAYLARWRNR</sequence>
<name>I9AD34_9THEO</name>
<dbReference type="RefSeq" id="WP_006569640.1">
    <property type="nucleotide sequence ID" value="NZ_CM001486.1"/>
</dbReference>
<evidence type="ECO:0000259" key="1">
    <source>
        <dbReference type="Pfam" id="PF01863"/>
    </source>
</evidence>
<keyword evidence="3" id="KW-1185">Reference proteome</keyword>
<dbReference type="PATRIC" id="fig|880478.3.peg.2096"/>
<feature type="domain" description="YgjP-like metallopeptidase" evidence="1">
    <location>
        <begin position="19"/>
        <end position="104"/>
    </location>
</feature>
<accession>I9AD34</accession>
<dbReference type="AlphaFoldDB" id="I9AD34"/>
<dbReference type="InterPro" id="IPR053136">
    <property type="entry name" value="UTP_pyrophosphatase-like"/>
</dbReference>
<organism evidence="2 3">
    <name type="scientific">Thermoanaerobacter siderophilus SR4</name>
    <dbReference type="NCBI Taxonomy" id="880478"/>
    <lineage>
        <taxon>Bacteria</taxon>
        <taxon>Bacillati</taxon>
        <taxon>Bacillota</taxon>
        <taxon>Clostridia</taxon>
        <taxon>Thermoanaerobacterales</taxon>
        <taxon>Thermoanaerobacteraceae</taxon>
        <taxon>Thermoanaerobacter</taxon>
    </lineage>
</organism>
<dbReference type="HOGENOM" id="CLU_065947_5_0_9"/>
<dbReference type="EMBL" id="CM001486">
    <property type="protein sequence ID" value="EIV99906.1"/>
    <property type="molecule type" value="Genomic_DNA"/>
</dbReference>
<reference evidence="2 3" key="1">
    <citation type="submission" date="2012-02" db="EMBL/GenBank/DDBJ databases">
        <title>Improved High-Quality Draft sequence of Thermoanaerobacter siderophilus SR4.</title>
        <authorList>
            <consortium name="US DOE Joint Genome Institute"/>
            <person name="Lucas S."/>
            <person name="Han J."/>
            <person name="Lapidus A."/>
            <person name="Cheng J.-F."/>
            <person name="Goodwin L."/>
            <person name="Pitluck S."/>
            <person name="Peters L."/>
            <person name="Detter J.C."/>
            <person name="Han C."/>
            <person name="Tapia R."/>
            <person name="Land M."/>
            <person name="Hauser L."/>
            <person name="Kyrpides N."/>
            <person name="Ivanova N."/>
            <person name="Pagani I."/>
            <person name="Hemme C."/>
            <person name="Woyke T."/>
        </authorList>
    </citation>
    <scope>NUCLEOTIDE SEQUENCE [LARGE SCALE GENOMIC DNA]</scope>
    <source>
        <strain evidence="2 3">SR4</strain>
    </source>
</reference>
<keyword evidence="2" id="KW-0378">Hydrolase</keyword>
<evidence type="ECO:0000313" key="2">
    <source>
        <dbReference type="EMBL" id="EIV99906.1"/>
    </source>
</evidence>
<protein>
    <submittedName>
        <fullName evidence="2">Putative metal-dependent hydrolase</fullName>
    </submittedName>
</protein>
<dbReference type="Gene3D" id="3.30.2010.10">
    <property type="entry name" value="Metalloproteases ('zincins'), catalytic domain"/>
    <property type="match status" value="1"/>
</dbReference>
<dbReference type="PANTHER" id="PTHR30399">
    <property type="entry name" value="UNCHARACTERIZED PROTEIN YGJP"/>
    <property type="match status" value="1"/>
</dbReference>
<evidence type="ECO:0000313" key="3">
    <source>
        <dbReference type="Proteomes" id="UP000005110"/>
    </source>
</evidence>
<proteinExistence type="predicted"/>
<dbReference type="Pfam" id="PF01863">
    <property type="entry name" value="YgjP-like"/>
    <property type="match status" value="1"/>
</dbReference>
<dbReference type="InterPro" id="IPR002725">
    <property type="entry name" value="YgjP-like_metallopeptidase"/>
</dbReference>
<dbReference type="PANTHER" id="PTHR30399:SF1">
    <property type="entry name" value="UTP PYROPHOSPHATASE"/>
    <property type="match status" value="1"/>
</dbReference>
<dbReference type="GO" id="GO:0016787">
    <property type="term" value="F:hydrolase activity"/>
    <property type="evidence" value="ECO:0007669"/>
    <property type="project" value="UniProtKB-KW"/>
</dbReference>
<gene>
    <name evidence="2" type="ORF">ThesiDRAFT1_0922</name>
</gene>